<dbReference type="EnsemblMetazoa" id="BGLB040044-RA">
    <property type="protein sequence ID" value="BGLB040044-PA"/>
    <property type="gene ID" value="BGLB040044"/>
</dbReference>
<reference evidence="1" key="1">
    <citation type="submission" date="2020-05" db="UniProtKB">
        <authorList>
            <consortium name="EnsemblMetazoa"/>
        </authorList>
    </citation>
    <scope>IDENTIFICATION</scope>
    <source>
        <strain evidence="1">BB02</strain>
    </source>
</reference>
<gene>
    <name evidence="1" type="primary">106065899</name>
</gene>
<dbReference type="AlphaFoldDB" id="A0A2C9M9A9"/>
<organism evidence="1 2">
    <name type="scientific">Biomphalaria glabrata</name>
    <name type="common">Bloodfluke planorb</name>
    <name type="synonym">Freshwater snail</name>
    <dbReference type="NCBI Taxonomy" id="6526"/>
    <lineage>
        <taxon>Eukaryota</taxon>
        <taxon>Metazoa</taxon>
        <taxon>Spiralia</taxon>
        <taxon>Lophotrochozoa</taxon>
        <taxon>Mollusca</taxon>
        <taxon>Gastropoda</taxon>
        <taxon>Heterobranchia</taxon>
        <taxon>Euthyneura</taxon>
        <taxon>Panpulmonata</taxon>
        <taxon>Hygrophila</taxon>
        <taxon>Lymnaeoidea</taxon>
        <taxon>Planorbidae</taxon>
        <taxon>Biomphalaria</taxon>
    </lineage>
</organism>
<dbReference type="VEuPathDB" id="VectorBase:BGLB040044"/>
<evidence type="ECO:0000313" key="2">
    <source>
        <dbReference type="Proteomes" id="UP000076420"/>
    </source>
</evidence>
<dbReference type="Proteomes" id="UP000076420">
    <property type="component" value="Unassembled WGS sequence"/>
</dbReference>
<dbReference type="KEGG" id="bgt:106065899"/>
<sequence length="122" mass="13786">MTTEITSPKECAPGDLDVFPALCTNISICLTNRSLCCDYCSRVENYTVTMTTVIISPKECVLGEPDLNPELCTSPSVCQTQPLMCCNYCSYKSGSILSLYDTWIYRWFYITFHFLFAKIIVS</sequence>
<evidence type="ECO:0000313" key="1">
    <source>
        <dbReference type="EnsemblMetazoa" id="BGLB040044-PA"/>
    </source>
</evidence>
<accession>A0A2C9M9A9</accession>
<proteinExistence type="predicted"/>
<name>A0A2C9M9A9_BIOGL</name>
<dbReference type="VEuPathDB" id="VectorBase:BGLAX_044183"/>
<protein>
    <submittedName>
        <fullName evidence="1">Uncharacterized protein</fullName>
    </submittedName>
</protein>